<accession>A0A812PR06</accession>
<comment type="caution">
    <text evidence="2">The sequence shown here is derived from an EMBL/GenBank/DDBJ whole genome shotgun (WGS) entry which is preliminary data.</text>
</comment>
<dbReference type="Proteomes" id="UP000604046">
    <property type="component" value="Unassembled WGS sequence"/>
</dbReference>
<sequence>MTARADALPCAKLLRPRFLAENPVDERAAAALRNAAPDVQLQAMERGSLADCKNPSAALMVRINGSAGNVANAAGLSTKDMQGTPEEIWAKIMAKNKGSGYGGYGVAPTDPTTQIAAAQMAAAAQQQQQLAVQLYYQQLAAQQVAAQQLAAAQLAAAGLSADSAGQTADALAAAAAADPSLAAALTAAGANGSPAPAAVATAPAALGCGVADPLLGAGQSVPSEPTMPAAYPNGVAEQFQPAPMTGTMKAAPPRPLAPQPGVVSKMSGPPPATPPMSAPPPPTPPPMQPPPPPVPAVPAPPAPPPAPGQPGYAKWPPAPPVRHGPY</sequence>
<feature type="compositionally biased region" description="Pro residues" evidence="1">
    <location>
        <begin position="316"/>
        <end position="326"/>
    </location>
</feature>
<dbReference type="EMBL" id="CAJNDS010002168">
    <property type="protein sequence ID" value="CAE7358336.1"/>
    <property type="molecule type" value="Genomic_DNA"/>
</dbReference>
<dbReference type="AlphaFoldDB" id="A0A812PR06"/>
<evidence type="ECO:0000313" key="2">
    <source>
        <dbReference type="EMBL" id="CAE7358336.1"/>
    </source>
</evidence>
<dbReference type="OrthoDB" id="10521059at2759"/>
<gene>
    <name evidence="2" type="ORF">SNAT2548_LOCUS19155</name>
</gene>
<evidence type="ECO:0000256" key="1">
    <source>
        <dbReference type="SAM" id="MobiDB-lite"/>
    </source>
</evidence>
<keyword evidence="3" id="KW-1185">Reference proteome</keyword>
<name>A0A812PR06_9DINO</name>
<reference evidence="2" key="1">
    <citation type="submission" date="2021-02" db="EMBL/GenBank/DDBJ databases">
        <authorList>
            <person name="Dougan E. K."/>
            <person name="Rhodes N."/>
            <person name="Thang M."/>
            <person name="Chan C."/>
        </authorList>
    </citation>
    <scope>NUCLEOTIDE SEQUENCE</scope>
</reference>
<feature type="region of interest" description="Disordered" evidence="1">
    <location>
        <begin position="219"/>
        <end position="326"/>
    </location>
</feature>
<protein>
    <submittedName>
        <fullName evidence="2">Uncharacterized protein</fullName>
    </submittedName>
</protein>
<feature type="compositionally biased region" description="Pro residues" evidence="1">
    <location>
        <begin position="268"/>
        <end position="308"/>
    </location>
</feature>
<proteinExistence type="predicted"/>
<organism evidence="2 3">
    <name type="scientific">Symbiodinium natans</name>
    <dbReference type="NCBI Taxonomy" id="878477"/>
    <lineage>
        <taxon>Eukaryota</taxon>
        <taxon>Sar</taxon>
        <taxon>Alveolata</taxon>
        <taxon>Dinophyceae</taxon>
        <taxon>Suessiales</taxon>
        <taxon>Symbiodiniaceae</taxon>
        <taxon>Symbiodinium</taxon>
    </lineage>
</organism>
<evidence type="ECO:0000313" key="3">
    <source>
        <dbReference type="Proteomes" id="UP000604046"/>
    </source>
</evidence>